<proteinExistence type="predicted"/>
<dbReference type="Gene3D" id="4.10.410.60">
    <property type="match status" value="1"/>
</dbReference>
<dbReference type="EMBL" id="LCKD01000002">
    <property type="protein sequence ID" value="KKT90375.1"/>
    <property type="molecule type" value="Genomic_DNA"/>
</dbReference>
<organism evidence="1 2">
    <name type="scientific">Candidatus Yanofskybacteria bacterium GW2011_GWB1_45_11</name>
    <dbReference type="NCBI Taxonomy" id="1619026"/>
    <lineage>
        <taxon>Bacteria</taxon>
        <taxon>Candidatus Yanofskyibacteriota</taxon>
    </lineage>
</organism>
<dbReference type="GO" id="GO:0006412">
    <property type="term" value="P:translation"/>
    <property type="evidence" value="ECO:0007669"/>
    <property type="project" value="InterPro"/>
</dbReference>
<dbReference type="GO" id="GO:0005840">
    <property type="term" value="C:ribosome"/>
    <property type="evidence" value="ECO:0007669"/>
    <property type="project" value="InterPro"/>
</dbReference>
<gene>
    <name evidence="1" type="ORF">UW90_C0002G0024</name>
</gene>
<name>A0A0G1L3Q6_9BACT</name>
<dbReference type="GO" id="GO:0003735">
    <property type="term" value="F:structural constituent of ribosome"/>
    <property type="evidence" value="ECO:0007669"/>
    <property type="project" value="InterPro"/>
</dbReference>
<dbReference type="AlphaFoldDB" id="A0A0G1L3Q6"/>
<sequence>MKTKKALSKRIKITASKKILKRPNHQNHFNARVDSNHRRNKHGDMATPHHLIKDAKHLISNF</sequence>
<dbReference type="Proteomes" id="UP000034368">
    <property type="component" value="Unassembled WGS sequence"/>
</dbReference>
<dbReference type="InterPro" id="IPR018265">
    <property type="entry name" value="Ribosomal_bL35_CS"/>
</dbReference>
<dbReference type="PROSITE" id="PS00936">
    <property type="entry name" value="RIBOSOMAL_L35"/>
    <property type="match status" value="1"/>
</dbReference>
<dbReference type="SUPFAM" id="SSF143034">
    <property type="entry name" value="L35p-like"/>
    <property type="match status" value="1"/>
</dbReference>
<evidence type="ECO:0000313" key="1">
    <source>
        <dbReference type="EMBL" id="KKT90375.1"/>
    </source>
</evidence>
<accession>A0A0G1L3Q6</accession>
<protein>
    <recommendedName>
        <fullName evidence="3">50S ribosomal protein L35</fullName>
    </recommendedName>
</protein>
<dbReference type="InterPro" id="IPR037229">
    <property type="entry name" value="Ribosomal_bL35_sf"/>
</dbReference>
<comment type="caution">
    <text evidence="1">The sequence shown here is derived from an EMBL/GenBank/DDBJ whole genome shotgun (WGS) entry which is preliminary data.</text>
</comment>
<reference evidence="1 2" key="1">
    <citation type="journal article" date="2015" name="Nature">
        <title>rRNA introns, odd ribosomes, and small enigmatic genomes across a large radiation of phyla.</title>
        <authorList>
            <person name="Brown C.T."/>
            <person name="Hug L.A."/>
            <person name="Thomas B.C."/>
            <person name="Sharon I."/>
            <person name="Castelle C.J."/>
            <person name="Singh A."/>
            <person name="Wilkins M.J."/>
            <person name="Williams K.H."/>
            <person name="Banfield J.F."/>
        </authorList>
    </citation>
    <scope>NUCLEOTIDE SEQUENCE [LARGE SCALE GENOMIC DNA]</scope>
</reference>
<evidence type="ECO:0000313" key="2">
    <source>
        <dbReference type="Proteomes" id="UP000034368"/>
    </source>
</evidence>
<evidence type="ECO:0008006" key="3">
    <source>
        <dbReference type="Google" id="ProtNLM"/>
    </source>
</evidence>